<dbReference type="RefSeq" id="XP_070880375.1">
    <property type="nucleotide sequence ID" value="XM_071034102.1"/>
</dbReference>
<accession>A0ABR4L5J9</accession>
<keyword evidence="4" id="KW-1185">Reference proteome</keyword>
<dbReference type="PANTHER" id="PTHR36102">
    <property type="entry name" value="CHROMOSOME 10, WHOLE GENOME SHOTGUN SEQUENCE"/>
    <property type="match status" value="1"/>
</dbReference>
<evidence type="ECO:0000259" key="2">
    <source>
        <dbReference type="Pfam" id="PF11001"/>
    </source>
</evidence>
<feature type="region of interest" description="Disordered" evidence="1">
    <location>
        <begin position="1"/>
        <end position="20"/>
    </location>
</feature>
<name>A0ABR4L5J9_9EURO</name>
<reference evidence="3 4" key="1">
    <citation type="submission" date="2024-07" db="EMBL/GenBank/DDBJ databases">
        <title>Section-level genome sequencing and comparative genomics of Aspergillus sections Usti and Cavernicolus.</title>
        <authorList>
            <consortium name="Lawrence Berkeley National Laboratory"/>
            <person name="Nybo J.L."/>
            <person name="Vesth T.C."/>
            <person name="Theobald S."/>
            <person name="Frisvad J.C."/>
            <person name="Larsen T.O."/>
            <person name="Kjaerboelling I."/>
            <person name="Rothschild-Mancinelli K."/>
            <person name="Lyhne E.K."/>
            <person name="Kogle M.E."/>
            <person name="Barry K."/>
            <person name="Clum A."/>
            <person name="Na H."/>
            <person name="Ledsgaard L."/>
            <person name="Lin J."/>
            <person name="Lipzen A."/>
            <person name="Kuo A."/>
            <person name="Riley R."/>
            <person name="Mondo S."/>
            <person name="Labutti K."/>
            <person name="Haridas S."/>
            <person name="Pangalinan J."/>
            <person name="Salamov A.A."/>
            <person name="Simmons B.A."/>
            <person name="Magnuson J.K."/>
            <person name="Chen J."/>
            <person name="Drula E."/>
            <person name="Henrissat B."/>
            <person name="Wiebenga A."/>
            <person name="Lubbers R.J."/>
            <person name="Gomes A.C."/>
            <person name="Macurrencykelacurrency M.R."/>
            <person name="Stajich J."/>
            <person name="Grigoriev I.V."/>
            <person name="Mortensen U.H."/>
            <person name="De Vries R.P."/>
            <person name="Baker S.E."/>
            <person name="Andersen M.R."/>
        </authorList>
    </citation>
    <scope>NUCLEOTIDE SEQUENCE [LARGE SCALE GENOMIC DNA]</scope>
    <source>
        <strain evidence="3 4">CBS 449.75</strain>
    </source>
</reference>
<dbReference type="PANTHER" id="PTHR36102:SF1">
    <property type="entry name" value="YDR124W-LIKE HELICAL BUNDLE DOMAIN-CONTAINING PROTEIN"/>
    <property type="match status" value="1"/>
</dbReference>
<feature type="region of interest" description="Disordered" evidence="1">
    <location>
        <begin position="82"/>
        <end position="122"/>
    </location>
</feature>
<dbReference type="EMBL" id="JBFXLQ010000111">
    <property type="protein sequence ID" value="KAL2859819.1"/>
    <property type="molecule type" value="Genomic_DNA"/>
</dbReference>
<dbReference type="Pfam" id="PF11001">
    <property type="entry name" value="AFUB_07903_YDR124W_hel"/>
    <property type="match status" value="1"/>
</dbReference>
<comment type="caution">
    <text evidence="3">The sequence shown here is derived from an EMBL/GenBank/DDBJ whole genome shotgun (WGS) entry which is preliminary data.</text>
</comment>
<gene>
    <name evidence="3" type="ORF">BJX67DRAFT_386611</name>
</gene>
<feature type="domain" description="Subtelomeric hrmA-associated cluster protein AFUB-079030/YDR124W-like helical bundle" evidence="2">
    <location>
        <begin position="47"/>
        <end position="120"/>
    </location>
</feature>
<dbReference type="InterPro" id="IPR047092">
    <property type="entry name" value="AFUB_07903/YDR124W-like_hel"/>
</dbReference>
<proteinExistence type="predicted"/>
<organism evidence="3 4">
    <name type="scientific">Aspergillus lucknowensis</name>
    <dbReference type="NCBI Taxonomy" id="176173"/>
    <lineage>
        <taxon>Eukaryota</taxon>
        <taxon>Fungi</taxon>
        <taxon>Dikarya</taxon>
        <taxon>Ascomycota</taxon>
        <taxon>Pezizomycotina</taxon>
        <taxon>Eurotiomycetes</taxon>
        <taxon>Eurotiomycetidae</taxon>
        <taxon>Eurotiales</taxon>
        <taxon>Aspergillaceae</taxon>
        <taxon>Aspergillus</taxon>
        <taxon>Aspergillus subgen. Nidulantes</taxon>
    </lineage>
</organism>
<evidence type="ECO:0000313" key="3">
    <source>
        <dbReference type="EMBL" id="KAL2859819.1"/>
    </source>
</evidence>
<dbReference type="GeneID" id="98149174"/>
<sequence>MTVNALKIPPPSKAAQKIHKDSALDARFSNQNSKSAQHTDKIGLDIGKVDDFPKYYEYAFTSLPKENSSHLAKAIIKRIEPCKRARHPYNGGKSRNPEKSKPNWWPEDVRHREPDHLLKKGQ</sequence>
<dbReference type="InterPro" id="IPR021264">
    <property type="entry name" value="AFUB_079030/YDR124W-like"/>
</dbReference>
<evidence type="ECO:0000256" key="1">
    <source>
        <dbReference type="SAM" id="MobiDB-lite"/>
    </source>
</evidence>
<feature type="compositionally biased region" description="Basic and acidic residues" evidence="1">
    <location>
        <begin position="95"/>
        <end position="122"/>
    </location>
</feature>
<evidence type="ECO:0000313" key="4">
    <source>
        <dbReference type="Proteomes" id="UP001610432"/>
    </source>
</evidence>
<protein>
    <recommendedName>
        <fullName evidence="2">Subtelomeric hrmA-associated cluster protein AFUB-079030/YDR124W-like helical bundle domain-containing protein</fullName>
    </recommendedName>
</protein>
<dbReference type="Proteomes" id="UP001610432">
    <property type="component" value="Unassembled WGS sequence"/>
</dbReference>